<dbReference type="InterPro" id="IPR017972">
    <property type="entry name" value="Cyt_P450_CS"/>
</dbReference>
<comment type="caution">
    <text evidence="4">The sequence shown here is derived from an EMBL/GenBank/DDBJ whole genome shotgun (WGS) entry which is preliminary data.</text>
</comment>
<dbReference type="InterPro" id="IPR001128">
    <property type="entry name" value="Cyt_P450"/>
</dbReference>
<dbReference type="InterPro" id="IPR036010">
    <property type="entry name" value="2Fe-2S_ferredoxin-like_sf"/>
</dbReference>
<dbReference type="EMBL" id="JACSPR010000001">
    <property type="protein sequence ID" value="MBD8029182.1"/>
    <property type="molecule type" value="Genomic_DNA"/>
</dbReference>
<dbReference type="AlphaFoldDB" id="A0A8I0HNH1"/>
<dbReference type="InterPro" id="IPR017927">
    <property type="entry name" value="FAD-bd_FR_type"/>
</dbReference>
<dbReference type="Pfam" id="PF00067">
    <property type="entry name" value="p450"/>
    <property type="match status" value="1"/>
</dbReference>
<dbReference type="RefSeq" id="WP_191732404.1">
    <property type="nucleotide sequence ID" value="NZ_JACSPR010000001.1"/>
</dbReference>
<dbReference type="PANTHER" id="PTHR46696:SF6">
    <property type="entry name" value="P450, PUTATIVE (EUROFUNG)-RELATED"/>
    <property type="match status" value="1"/>
</dbReference>
<dbReference type="SUPFAM" id="SSF48264">
    <property type="entry name" value="Cytochrome P450"/>
    <property type="match status" value="1"/>
</dbReference>
<dbReference type="PROSITE" id="PS51085">
    <property type="entry name" value="2FE2S_FER_2"/>
    <property type="match status" value="1"/>
</dbReference>
<dbReference type="CDD" id="cd06185">
    <property type="entry name" value="PDR_like"/>
    <property type="match status" value="1"/>
</dbReference>
<gene>
    <name evidence="4" type="ORF">H9627_02365</name>
</gene>
<evidence type="ECO:0000313" key="5">
    <source>
        <dbReference type="Proteomes" id="UP000650224"/>
    </source>
</evidence>
<dbReference type="GO" id="GO:0051537">
    <property type="term" value="F:2 iron, 2 sulfur cluster binding"/>
    <property type="evidence" value="ECO:0007669"/>
    <property type="project" value="InterPro"/>
</dbReference>
<dbReference type="InterPro" id="IPR039261">
    <property type="entry name" value="FNR_nucleotide-bd"/>
</dbReference>
<dbReference type="InterPro" id="IPR012675">
    <property type="entry name" value="Beta-grasp_dom_sf"/>
</dbReference>
<dbReference type="InterPro" id="IPR001433">
    <property type="entry name" value="OxRdtase_FAD/NAD-bd"/>
</dbReference>
<dbReference type="Pfam" id="PF00111">
    <property type="entry name" value="Fer2"/>
    <property type="match status" value="1"/>
</dbReference>
<organism evidence="4 5">
    <name type="scientific">Corynebacterium gallinarum</name>
    <dbReference type="NCBI Taxonomy" id="2762214"/>
    <lineage>
        <taxon>Bacteria</taxon>
        <taxon>Bacillati</taxon>
        <taxon>Actinomycetota</taxon>
        <taxon>Actinomycetes</taxon>
        <taxon>Mycobacteriales</taxon>
        <taxon>Corynebacteriaceae</taxon>
        <taxon>Corynebacterium</taxon>
    </lineage>
</organism>
<reference evidence="4 5" key="1">
    <citation type="submission" date="2020-08" db="EMBL/GenBank/DDBJ databases">
        <title>A Genomic Blueprint of the Chicken Gut Microbiome.</title>
        <authorList>
            <person name="Gilroy R."/>
            <person name="Ravi A."/>
            <person name="Getino M."/>
            <person name="Pursley I."/>
            <person name="Horton D.L."/>
            <person name="Alikhan N.-F."/>
            <person name="Baker D."/>
            <person name="Gharbi K."/>
            <person name="Hall N."/>
            <person name="Watson M."/>
            <person name="Adriaenssens E.M."/>
            <person name="Foster-Nyarko E."/>
            <person name="Jarju S."/>
            <person name="Secka A."/>
            <person name="Antonio M."/>
            <person name="Oren A."/>
            <person name="Chaudhuri R."/>
            <person name="La Ragione R.M."/>
            <person name="Hildebrand F."/>
            <person name="Pallen M.J."/>
        </authorList>
    </citation>
    <scope>NUCLEOTIDE SEQUENCE [LARGE SCALE GENOMIC DNA]</scope>
    <source>
        <strain evidence="4 5">Sa1YVA5</strain>
    </source>
</reference>
<proteinExistence type="inferred from homology"/>
<dbReference type="PROSITE" id="PS00086">
    <property type="entry name" value="CYTOCHROME_P450"/>
    <property type="match status" value="1"/>
</dbReference>
<dbReference type="Pfam" id="PF00175">
    <property type="entry name" value="NAD_binding_1"/>
    <property type="match status" value="1"/>
</dbReference>
<comment type="similarity">
    <text evidence="1">Belongs to the cytochrome P450 family.</text>
</comment>
<evidence type="ECO:0000259" key="3">
    <source>
        <dbReference type="PROSITE" id="PS51384"/>
    </source>
</evidence>
<dbReference type="Gene3D" id="3.40.50.80">
    <property type="entry name" value="Nucleotide-binding domain of ferredoxin-NADP reductase (FNR) module"/>
    <property type="match status" value="1"/>
</dbReference>
<evidence type="ECO:0000256" key="1">
    <source>
        <dbReference type="ARBA" id="ARBA00010617"/>
    </source>
</evidence>
<keyword evidence="5" id="KW-1185">Reference proteome</keyword>
<protein>
    <submittedName>
        <fullName evidence="4">Cytochrome P450</fullName>
    </submittedName>
</protein>
<dbReference type="GO" id="GO:0020037">
    <property type="term" value="F:heme binding"/>
    <property type="evidence" value="ECO:0007669"/>
    <property type="project" value="InterPro"/>
</dbReference>
<dbReference type="GO" id="GO:0004497">
    <property type="term" value="F:monooxygenase activity"/>
    <property type="evidence" value="ECO:0007669"/>
    <property type="project" value="InterPro"/>
</dbReference>
<accession>A0A8I0HNH1</accession>
<dbReference type="Gene3D" id="2.40.30.10">
    <property type="entry name" value="Translation factors"/>
    <property type="match status" value="1"/>
</dbReference>
<dbReference type="CDD" id="cd00207">
    <property type="entry name" value="fer2"/>
    <property type="match status" value="1"/>
</dbReference>
<dbReference type="Gene3D" id="3.10.20.30">
    <property type="match status" value="1"/>
</dbReference>
<dbReference type="PRINTS" id="PR00409">
    <property type="entry name" value="PHDIOXRDTASE"/>
</dbReference>
<dbReference type="PROSITE" id="PS51384">
    <property type="entry name" value="FAD_FR"/>
    <property type="match status" value="1"/>
</dbReference>
<dbReference type="Proteomes" id="UP000650224">
    <property type="component" value="Unassembled WGS sequence"/>
</dbReference>
<dbReference type="InterPro" id="IPR006058">
    <property type="entry name" value="2Fe2S_fd_BS"/>
</dbReference>
<feature type="domain" description="FAD-binding FR-type" evidence="3">
    <location>
        <begin position="431"/>
        <end position="533"/>
    </location>
</feature>
<evidence type="ECO:0000313" key="4">
    <source>
        <dbReference type="EMBL" id="MBD8029182.1"/>
    </source>
</evidence>
<dbReference type="SUPFAM" id="SSF54292">
    <property type="entry name" value="2Fe-2S ferredoxin-like"/>
    <property type="match status" value="1"/>
</dbReference>
<dbReference type="Gene3D" id="1.10.630.10">
    <property type="entry name" value="Cytochrome P450"/>
    <property type="match status" value="1"/>
</dbReference>
<dbReference type="SUPFAM" id="SSF52343">
    <property type="entry name" value="Ferredoxin reductase-like, C-terminal NADP-linked domain"/>
    <property type="match status" value="1"/>
</dbReference>
<evidence type="ECO:0000259" key="2">
    <source>
        <dbReference type="PROSITE" id="PS51085"/>
    </source>
</evidence>
<dbReference type="InterPro" id="IPR001041">
    <property type="entry name" value="2Fe-2S_ferredoxin-type"/>
</dbReference>
<dbReference type="GO" id="GO:0005506">
    <property type="term" value="F:iron ion binding"/>
    <property type="evidence" value="ECO:0007669"/>
    <property type="project" value="InterPro"/>
</dbReference>
<feature type="domain" description="2Fe-2S ferredoxin-type" evidence="2">
    <location>
        <begin position="658"/>
        <end position="745"/>
    </location>
</feature>
<name>A0A8I0HNH1_9CORY</name>
<dbReference type="InterPro" id="IPR036396">
    <property type="entry name" value="Cyt_P450_sf"/>
</dbReference>
<dbReference type="SUPFAM" id="SSF63380">
    <property type="entry name" value="Riboflavin synthase domain-like"/>
    <property type="match status" value="1"/>
</dbReference>
<dbReference type="GO" id="GO:0016705">
    <property type="term" value="F:oxidoreductase activity, acting on paired donors, with incorporation or reduction of molecular oxygen"/>
    <property type="evidence" value="ECO:0007669"/>
    <property type="project" value="InterPro"/>
</dbReference>
<dbReference type="PROSITE" id="PS00197">
    <property type="entry name" value="2FE2S_FER_1"/>
    <property type="match status" value="1"/>
</dbReference>
<dbReference type="PANTHER" id="PTHR46696">
    <property type="entry name" value="P450, PUTATIVE (EUROFUNG)-RELATED"/>
    <property type="match status" value="1"/>
</dbReference>
<sequence>MTSTQSPPMGKCPVAHDFNAMSDAYFLDPAKYIDPFRNDNPTFFYPLMNAWVVTGREDAIKVLSDWKSFSSTSNSAQMDVPEKYRDVITPELMSRILLGSDPEGHTRARGVAQLGFLEEDIRELQPEIEARAHRLIDAFEERGEANLIEEYLIELTTQTIMAHMGLGYEYTDFIKQLRDDFFSILSSAHEPVPEEELAVVWDRYITANLELRELIESRRESEARDLISIMASQKDAEGEYILGSDQIAIHLTEFAAAGTDTTAQAMANAILFLQQNPEAKEEAIMEAELWPRVFEETIRRRNSSTFTSRLSNVDIEIGGAQIKKGDRIQVSLTSANTDPNFVDRPFEFDIHRPDYQDHLAFSTGRHKCLGNPLARVQAPTGLQVLFERLPSITVTDPDSVDFLPMALLPARRSLHVTWDLEDIERSKSTTVRTLELVVDKRTTESDGVVSLTLVHPDGGELPTWKPGAHIDLHLPGDIVRQYSLCGDPSDTTSYRVGVLREVASRGGSVAVHDTLVDGSPITVSWPRNNFRFTEADNYLFIAGGIGITPILTMVQGAERRGKNWRLIYGGRTRSSMAFLSELEQYGDRVQIVPQDELGHPDLKGLLTEVPESTLIYCCGPEGLLQAVEASSAHWPKNSLRLERFAPKVVERDYDDEPFEVEFADSDTTVTVGAEESILDAAARVGLSVISSCKEGTCGTCETPVVSGAVDHRDSILTADEQEANDTMMICVSRAARGCGKIVLQA</sequence>
<dbReference type="InterPro" id="IPR017938">
    <property type="entry name" value="Riboflavin_synthase-like_b-brl"/>
</dbReference>